<dbReference type="PROSITE" id="PS50943">
    <property type="entry name" value="HTH_CROC1"/>
    <property type="match status" value="1"/>
</dbReference>
<dbReference type="GO" id="GO:0003677">
    <property type="term" value="F:DNA binding"/>
    <property type="evidence" value="ECO:0007669"/>
    <property type="project" value="InterPro"/>
</dbReference>
<dbReference type="EMBL" id="FMHT01000003">
    <property type="protein sequence ID" value="SCL26529.1"/>
    <property type="molecule type" value="Genomic_DNA"/>
</dbReference>
<reference evidence="2 3" key="1">
    <citation type="submission" date="2016-06" db="EMBL/GenBank/DDBJ databases">
        <authorList>
            <person name="Kjaerup R.B."/>
            <person name="Dalgaard T.S."/>
            <person name="Juul-Madsen H.R."/>
        </authorList>
    </citation>
    <scope>NUCLEOTIDE SEQUENCE [LARGE SCALE GENOMIC DNA]</scope>
    <source>
        <strain evidence="2 3">DSM 43818</strain>
    </source>
</reference>
<accession>A0A1C6SAN1</accession>
<dbReference type="InterPro" id="IPR010982">
    <property type="entry name" value="Lambda_DNA-bd_dom_sf"/>
</dbReference>
<name>A0A1C6SAN1_9ACTN</name>
<dbReference type="STRING" id="145857.GA0070616_3326"/>
<evidence type="ECO:0000313" key="2">
    <source>
        <dbReference type="EMBL" id="SCL26529.1"/>
    </source>
</evidence>
<gene>
    <name evidence="2" type="ORF">GA0070616_3326</name>
</gene>
<organism evidence="2 3">
    <name type="scientific">Micromonospora nigra</name>
    <dbReference type="NCBI Taxonomy" id="145857"/>
    <lineage>
        <taxon>Bacteria</taxon>
        <taxon>Bacillati</taxon>
        <taxon>Actinomycetota</taxon>
        <taxon>Actinomycetes</taxon>
        <taxon>Micromonosporales</taxon>
        <taxon>Micromonosporaceae</taxon>
        <taxon>Micromonospora</taxon>
    </lineage>
</organism>
<dbReference type="AlphaFoldDB" id="A0A1C6SAN1"/>
<protein>
    <submittedName>
        <fullName evidence="2">Helix-turn-helix domain</fullName>
    </submittedName>
</protein>
<feature type="domain" description="HTH cro/C1-type" evidence="1">
    <location>
        <begin position="58"/>
        <end position="112"/>
    </location>
</feature>
<evidence type="ECO:0000313" key="3">
    <source>
        <dbReference type="Proteomes" id="UP000199699"/>
    </source>
</evidence>
<sequence>MYRSRYKREGAGEDRTISALAFAQVRGRDSLISTVSPAQAVEVQVNDPIDIELLGRLVHAERLRRGRLSLRAAAEQAEVPFNTLARVEKGDLPDLANFRRIVHWLGLPPERFFQPPRIRTENTPELIAHHLARDPNLTDAAAEKIAGLVRELYTSLVGKQQPIRVHLRASATFKPEASRKLSSLLQQLQQKLESMPRAEH</sequence>
<dbReference type="InterPro" id="IPR001387">
    <property type="entry name" value="Cro/C1-type_HTH"/>
</dbReference>
<keyword evidence="3" id="KW-1185">Reference proteome</keyword>
<proteinExistence type="predicted"/>
<evidence type="ECO:0000259" key="1">
    <source>
        <dbReference type="PROSITE" id="PS50943"/>
    </source>
</evidence>
<dbReference type="Gene3D" id="1.10.260.40">
    <property type="entry name" value="lambda repressor-like DNA-binding domains"/>
    <property type="match status" value="1"/>
</dbReference>
<dbReference type="Proteomes" id="UP000199699">
    <property type="component" value="Unassembled WGS sequence"/>
</dbReference>
<dbReference type="SUPFAM" id="SSF47413">
    <property type="entry name" value="lambda repressor-like DNA-binding domains"/>
    <property type="match status" value="1"/>
</dbReference>